<sequence>MGKIYQSATSVSVLLPNEDRRAYTALGRLEQATAQLMAQYVELDVASGKHVSVGVLDSECLPKVAEYAYFFQQWLDSANLSTYWRRAWTFQEWIMAKEIDVLWERLDTTNQGPKTLPSIKTLILSGTGIIWHFNLLRQFEHYGENRGWHRILRRQVSDL</sequence>
<name>A0AA40DR47_9PEZI</name>
<dbReference type="Proteomes" id="UP001172101">
    <property type="component" value="Unassembled WGS sequence"/>
</dbReference>
<dbReference type="RefSeq" id="XP_060293501.1">
    <property type="nucleotide sequence ID" value="XM_060442679.1"/>
</dbReference>
<gene>
    <name evidence="2" type="ORF">B0T26DRAFT_724314</name>
</gene>
<comment type="caution">
    <text evidence="2">The sequence shown here is derived from an EMBL/GenBank/DDBJ whole genome shotgun (WGS) entry which is preliminary data.</text>
</comment>
<dbReference type="AlphaFoldDB" id="A0AA40DR47"/>
<dbReference type="EMBL" id="JAUIRO010000006">
    <property type="protein sequence ID" value="KAK0710197.1"/>
    <property type="molecule type" value="Genomic_DNA"/>
</dbReference>
<proteinExistence type="predicted"/>
<accession>A0AA40DR47</accession>
<dbReference type="GeneID" id="85325949"/>
<protein>
    <recommendedName>
        <fullName evidence="1">Heterokaryon incompatibility domain-containing protein</fullName>
    </recommendedName>
</protein>
<dbReference type="Pfam" id="PF06985">
    <property type="entry name" value="HET"/>
    <property type="match status" value="1"/>
</dbReference>
<reference evidence="2" key="1">
    <citation type="submission" date="2023-06" db="EMBL/GenBank/DDBJ databases">
        <title>Genome-scale phylogeny and comparative genomics of the fungal order Sordariales.</title>
        <authorList>
            <consortium name="Lawrence Berkeley National Laboratory"/>
            <person name="Hensen N."/>
            <person name="Bonometti L."/>
            <person name="Westerberg I."/>
            <person name="Brannstrom I.O."/>
            <person name="Guillou S."/>
            <person name="Cros-Aarteil S."/>
            <person name="Calhoun S."/>
            <person name="Haridas S."/>
            <person name="Kuo A."/>
            <person name="Mondo S."/>
            <person name="Pangilinan J."/>
            <person name="Riley R."/>
            <person name="LaButti K."/>
            <person name="Andreopoulos B."/>
            <person name="Lipzen A."/>
            <person name="Chen C."/>
            <person name="Yanf M."/>
            <person name="Daum C."/>
            <person name="Ng V."/>
            <person name="Clum A."/>
            <person name="Steindorff A."/>
            <person name="Ohm R."/>
            <person name="Martin F."/>
            <person name="Silar P."/>
            <person name="Natvig D."/>
            <person name="Lalanne C."/>
            <person name="Gautier V."/>
            <person name="Ament-velasquez S.L."/>
            <person name="Kruys A."/>
            <person name="Hutchinson M.I."/>
            <person name="Powell A.J."/>
            <person name="Barry K."/>
            <person name="Miller A.N."/>
            <person name="Grigoriev I.V."/>
            <person name="Debuchy R."/>
            <person name="Gladieux P."/>
            <person name="Thoren M.H."/>
            <person name="Johannesson H."/>
        </authorList>
    </citation>
    <scope>NUCLEOTIDE SEQUENCE</scope>
    <source>
        <strain evidence="2">SMH2392-1A</strain>
    </source>
</reference>
<feature type="domain" description="Heterokaryon incompatibility" evidence="1">
    <location>
        <begin position="1"/>
        <end position="92"/>
    </location>
</feature>
<keyword evidence="3" id="KW-1185">Reference proteome</keyword>
<evidence type="ECO:0000259" key="1">
    <source>
        <dbReference type="Pfam" id="PF06985"/>
    </source>
</evidence>
<organism evidence="2 3">
    <name type="scientific">Lasiosphaeria miniovina</name>
    <dbReference type="NCBI Taxonomy" id="1954250"/>
    <lineage>
        <taxon>Eukaryota</taxon>
        <taxon>Fungi</taxon>
        <taxon>Dikarya</taxon>
        <taxon>Ascomycota</taxon>
        <taxon>Pezizomycotina</taxon>
        <taxon>Sordariomycetes</taxon>
        <taxon>Sordariomycetidae</taxon>
        <taxon>Sordariales</taxon>
        <taxon>Lasiosphaeriaceae</taxon>
        <taxon>Lasiosphaeria</taxon>
    </lineage>
</organism>
<dbReference type="InterPro" id="IPR010730">
    <property type="entry name" value="HET"/>
</dbReference>
<evidence type="ECO:0000313" key="3">
    <source>
        <dbReference type="Proteomes" id="UP001172101"/>
    </source>
</evidence>
<evidence type="ECO:0000313" key="2">
    <source>
        <dbReference type="EMBL" id="KAK0710197.1"/>
    </source>
</evidence>